<dbReference type="PRINTS" id="PR01398">
    <property type="entry name" value="ISCHRISMTASE"/>
</dbReference>
<dbReference type="GO" id="GO:0008908">
    <property type="term" value="F:isochorismatase activity"/>
    <property type="evidence" value="ECO:0007669"/>
    <property type="project" value="InterPro"/>
</dbReference>
<gene>
    <name evidence="4" type="primary">rutB</name>
    <name evidence="4" type="ORF">H0A61_00110</name>
</gene>
<dbReference type="EC" id="3.5.1.110" evidence="4"/>
<dbReference type="InterPro" id="IPR016291">
    <property type="entry name" value="Isochorismatase"/>
</dbReference>
<dbReference type="InterPro" id="IPR000868">
    <property type="entry name" value="Isochorismatase-like_dom"/>
</dbReference>
<accession>A0A8A0RHW6</accession>
<evidence type="ECO:0000313" key="5">
    <source>
        <dbReference type="Proteomes" id="UP000662904"/>
    </source>
</evidence>
<dbReference type="AlphaFoldDB" id="A0A8A0RHW6"/>
<dbReference type="EMBL" id="CP059066">
    <property type="protein sequence ID" value="QSQ07793.1"/>
    <property type="molecule type" value="Genomic_DNA"/>
</dbReference>
<evidence type="ECO:0000259" key="3">
    <source>
        <dbReference type="Pfam" id="PF00857"/>
    </source>
</evidence>
<dbReference type="PANTHER" id="PTHR43540:SF6">
    <property type="entry name" value="ISOCHORISMATASE-LIKE DOMAIN-CONTAINING PROTEIN"/>
    <property type="match status" value="1"/>
</dbReference>
<dbReference type="Gene3D" id="3.40.50.850">
    <property type="entry name" value="Isochorismatase-like"/>
    <property type="match status" value="1"/>
</dbReference>
<feature type="domain" description="Isochorismatase-like" evidence="3">
    <location>
        <begin position="6"/>
        <end position="169"/>
    </location>
</feature>
<dbReference type="Pfam" id="PF00857">
    <property type="entry name" value="Isochorismatase"/>
    <property type="match status" value="1"/>
</dbReference>
<dbReference type="PANTHER" id="PTHR43540">
    <property type="entry name" value="PEROXYUREIDOACRYLATE/UREIDOACRYLATE AMIDOHYDROLASE-RELATED"/>
    <property type="match status" value="1"/>
</dbReference>
<sequence>MNGKKALLVIDMLNDFIQPDGALYIGKSAERIAAEIQRIIKEAREEEMPVIYICDCHRTDDAEFQMFKPHCIKNTKGGEIIDSLAPRPGDYIIPKRRYSAFFGTDLDATLREMNVSELILVGVCTNICVLYTAADARMLNYKVTVIKDGVASFDEEAHKFALREMENTLGVKII</sequence>
<evidence type="ECO:0000313" key="4">
    <source>
        <dbReference type="EMBL" id="QSQ07793.1"/>
    </source>
</evidence>
<evidence type="ECO:0000256" key="2">
    <source>
        <dbReference type="ARBA" id="ARBA00022801"/>
    </source>
</evidence>
<dbReference type="SUPFAM" id="SSF52499">
    <property type="entry name" value="Isochorismatase-like hydrolases"/>
    <property type="match status" value="1"/>
</dbReference>
<dbReference type="KEGG" id="kme:H0A61_00110"/>
<name>A0A8A0RHW6_9FIRM</name>
<comment type="similarity">
    <text evidence="1">Belongs to the isochorismatase family.</text>
</comment>
<reference evidence="4" key="1">
    <citation type="submission" date="2020-07" db="EMBL/GenBank/DDBJ databases">
        <title>Koleobacter methoxysyntrophicus gen. nov., sp. nov., a novel anaerobic bacterium isolated from deep subsurface oil field and proposal of Koleobacterales ord. nov. in the phylum Firmicutes.</title>
        <authorList>
            <person name="Sakamoto S."/>
            <person name="Tamaki H."/>
        </authorList>
    </citation>
    <scope>NUCLEOTIDE SEQUENCE</scope>
    <source>
        <strain evidence="4">NRmbB1</strain>
    </source>
</reference>
<protein>
    <submittedName>
        <fullName evidence="4">Peroxyureidoacrylate/ureidoacrylate amidohydrolase RutB</fullName>
        <ecNumber evidence="4">3.5.1.110</ecNumber>
    </submittedName>
</protein>
<keyword evidence="2 4" id="KW-0378">Hydrolase</keyword>
<dbReference type="RefSeq" id="WP_206708044.1">
    <property type="nucleotide sequence ID" value="NZ_CP059066.1"/>
</dbReference>
<dbReference type="InterPro" id="IPR050272">
    <property type="entry name" value="Isochorismatase-like_hydrls"/>
</dbReference>
<dbReference type="CDD" id="cd00431">
    <property type="entry name" value="cysteine_hydrolases"/>
    <property type="match status" value="1"/>
</dbReference>
<organism evidence="4 5">
    <name type="scientific">Koleobacter methoxysyntrophicus</name>
    <dbReference type="NCBI Taxonomy" id="2751313"/>
    <lineage>
        <taxon>Bacteria</taxon>
        <taxon>Bacillati</taxon>
        <taxon>Bacillota</taxon>
        <taxon>Clostridia</taxon>
        <taxon>Koleobacterales</taxon>
        <taxon>Koleobacteraceae</taxon>
        <taxon>Koleobacter</taxon>
    </lineage>
</organism>
<evidence type="ECO:0000256" key="1">
    <source>
        <dbReference type="ARBA" id="ARBA00006336"/>
    </source>
</evidence>
<dbReference type="Proteomes" id="UP000662904">
    <property type="component" value="Chromosome"/>
</dbReference>
<keyword evidence="5" id="KW-1185">Reference proteome</keyword>
<dbReference type="InterPro" id="IPR036380">
    <property type="entry name" value="Isochorismatase-like_sf"/>
</dbReference>
<proteinExistence type="inferred from homology"/>